<evidence type="ECO:0000256" key="1">
    <source>
        <dbReference type="SAM" id="MobiDB-lite"/>
    </source>
</evidence>
<proteinExistence type="predicted"/>
<dbReference type="RefSeq" id="WP_254418889.1">
    <property type="nucleotide sequence ID" value="NZ_CP099837.1"/>
</dbReference>
<evidence type="ECO:0000313" key="2">
    <source>
        <dbReference type="EMBL" id="USY19697.1"/>
    </source>
</evidence>
<dbReference type="EMBL" id="CP099837">
    <property type="protein sequence ID" value="USY19697.1"/>
    <property type="molecule type" value="Genomic_DNA"/>
</dbReference>
<organism evidence="2 3">
    <name type="scientific">Nocardiopsis exhalans</name>
    <dbReference type="NCBI Taxonomy" id="163604"/>
    <lineage>
        <taxon>Bacteria</taxon>
        <taxon>Bacillati</taxon>
        <taxon>Actinomycetota</taxon>
        <taxon>Actinomycetes</taxon>
        <taxon>Streptosporangiales</taxon>
        <taxon>Nocardiopsidaceae</taxon>
        <taxon>Nocardiopsis</taxon>
    </lineage>
</organism>
<name>A0ABY5D5P1_9ACTN</name>
<feature type="compositionally biased region" description="Basic and acidic residues" evidence="1">
    <location>
        <begin position="182"/>
        <end position="191"/>
    </location>
</feature>
<feature type="region of interest" description="Disordered" evidence="1">
    <location>
        <begin position="135"/>
        <end position="221"/>
    </location>
</feature>
<protein>
    <submittedName>
        <fullName evidence="2">Helix-turn-helix domain-containing protein</fullName>
    </submittedName>
</protein>
<reference evidence="2" key="1">
    <citation type="submission" date="2022-06" db="EMBL/GenBank/DDBJ databases">
        <authorList>
            <person name="Ping M."/>
        </authorList>
    </citation>
    <scope>NUCLEOTIDE SEQUENCE</scope>
    <source>
        <strain evidence="2">JCM11759T</strain>
    </source>
</reference>
<feature type="compositionally biased region" description="Low complexity" evidence="1">
    <location>
        <begin position="343"/>
        <end position="352"/>
    </location>
</feature>
<accession>A0ABY5D5P1</accession>
<gene>
    <name evidence="2" type="ORF">NE857_31460</name>
</gene>
<sequence length="452" mass="48389">MGHRPISTNVRDEEDAVSYASINRGAFGGDRFTIVANAAIRDERLSYKARGLLALIASHREGWGVTEKQLAAKSPDGISAVRSGLKELEAAGYLRRYRVRDELGRLGGAHWVITDDPASLDGRVATLAGALGEDGGDLVPLQMLRSDPKCDFPNLDNPTEGNPPEGNRTPKKTNHKNTSTEVEGKGEEGAHGRASSSPVDNPVDNGDDGEWGIPDTERPAPEQGTLFARTVIEGIAAETGLGLGPWQHRRLVLEHLPAALDAVRELGDDRISGTELVEWLRDNLDTAQSLYAVLSTRCRPDYLSEALPVWVARNRTPGGLPAPSAPPAPHPRREQDAPDADADPFSAAGAPPTCRVHPGIALTADLTGQRTRCHLCEHLPAPAAPAPSAEELADVIGDALSDTEPDLPDHCGARECHQAQRRIIRFNARTGAHDDLGPCPRCHPDHAQEAAA</sequence>
<keyword evidence="3" id="KW-1185">Reference proteome</keyword>
<dbReference type="Proteomes" id="UP001055940">
    <property type="component" value="Chromosome"/>
</dbReference>
<evidence type="ECO:0000313" key="3">
    <source>
        <dbReference type="Proteomes" id="UP001055940"/>
    </source>
</evidence>
<feature type="region of interest" description="Disordered" evidence="1">
    <location>
        <begin position="318"/>
        <end position="354"/>
    </location>
</feature>